<comment type="caution">
    <text evidence="2">The sequence shown here is derived from an EMBL/GenBank/DDBJ whole genome shotgun (WGS) entry which is preliminary data.</text>
</comment>
<sequence length="425" mass="47529">MSQSNTQRNLSEASSINEQIARYSPREPSPMRPRLHRQESFQGLVSVDNILRPHPRLNYEVEPTPSTILRVVSGRVVPIEQTMPRRSFADRMDRLTLNTTDLDSSPQTGEFSWLRLSLSPVSPGSPGSSPPTSQQRPANTQVMATAPIRPSLQRASSMSARSTCELSAVALARPQADHDDSSDSSDSSEEPQLHFAEAIPVRRAAVVTVRSTSNPPAPANENNPGNNSTSTPQPRATRPSRFHERFSLIDCGPPNWLPEPCSAHVSTHHKLHCGHEIRTTLPSPCGRGCERIPMSTRASNLPQFAVFEPFSCPQCAAELAGKKMMASFERFEREFRATLNSQDILAFDGDLSTQLSLETQQRYQQEMEAKKVEWEVQYNQDMTLILGLGRSCETARKAEVIRQLNRQQHVYQMMRQVDSERFVGL</sequence>
<dbReference type="Proteomes" id="UP000799776">
    <property type="component" value="Unassembled WGS sequence"/>
</dbReference>
<reference evidence="2" key="1">
    <citation type="journal article" date="2020" name="Stud. Mycol.">
        <title>101 Dothideomycetes genomes: a test case for predicting lifestyles and emergence of pathogens.</title>
        <authorList>
            <person name="Haridas S."/>
            <person name="Albert R."/>
            <person name="Binder M."/>
            <person name="Bloem J."/>
            <person name="Labutti K."/>
            <person name="Salamov A."/>
            <person name="Andreopoulos B."/>
            <person name="Baker S."/>
            <person name="Barry K."/>
            <person name="Bills G."/>
            <person name="Bluhm B."/>
            <person name="Cannon C."/>
            <person name="Castanera R."/>
            <person name="Culley D."/>
            <person name="Daum C."/>
            <person name="Ezra D."/>
            <person name="Gonzalez J."/>
            <person name="Henrissat B."/>
            <person name="Kuo A."/>
            <person name="Liang C."/>
            <person name="Lipzen A."/>
            <person name="Lutzoni F."/>
            <person name="Magnuson J."/>
            <person name="Mondo S."/>
            <person name="Nolan M."/>
            <person name="Ohm R."/>
            <person name="Pangilinan J."/>
            <person name="Park H.-J."/>
            <person name="Ramirez L."/>
            <person name="Alfaro M."/>
            <person name="Sun H."/>
            <person name="Tritt A."/>
            <person name="Yoshinaga Y."/>
            <person name="Zwiers L.-H."/>
            <person name="Turgeon B."/>
            <person name="Goodwin S."/>
            <person name="Spatafora J."/>
            <person name="Crous P."/>
            <person name="Grigoriev I."/>
        </authorList>
    </citation>
    <scope>NUCLEOTIDE SEQUENCE</scope>
    <source>
        <strain evidence="2">CBS 121410</strain>
    </source>
</reference>
<feature type="region of interest" description="Disordered" evidence="1">
    <location>
        <begin position="1"/>
        <end position="36"/>
    </location>
</feature>
<gene>
    <name evidence="2" type="ORF">K490DRAFT_65998</name>
</gene>
<name>A0A9P4HVB3_9PEZI</name>
<proteinExistence type="predicted"/>
<keyword evidence="3" id="KW-1185">Reference proteome</keyword>
<evidence type="ECO:0000313" key="3">
    <source>
        <dbReference type="Proteomes" id="UP000799776"/>
    </source>
</evidence>
<dbReference type="EMBL" id="ML978721">
    <property type="protein sequence ID" value="KAF2087131.1"/>
    <property type="molecule type" value="Genomic_DNA"/>
</dbReference>
<feature type="compositionally biased region" description="Low complexity" evidence="1">
    <location>
        <begin position="117"/>
        <end position="137"/>
    </location>
</feature>
<feature type="region of interest" description="Disordered" evidence="1">
    <location>
        <begin position="173"/>
        <end position="240"/>
    </location>
</feature>
<dbReference type="AlphaFoldDB" id="A0A9P4HVB3"/>
<feature type="region of interest" description="Disordered" evidence="1">
    <location>
        <begin position="117"/>
        <end position="140"/>
    </location>
</feature>
<organism evidence="2 3">
    <name type="scientific">Saccharata proteae CBS 121410</name>
    <dbReference type="NCBI Taxonomy" id="1314787"/>
    <lineage>
        <taxon>Eukaryota</taxon>
        <taxon>Fungi</taxon>
        <taxon>Dikarya</taxon>
        <taxon>Ascomycota</taxon>
        <taxon>Pezizomycotina</taxon>
        <taxon>Dothideomycetes</taxon>
        <taxon>Dothideomycetes incertae sedis</taxon>
        <taxon>Botryosphaeriales</taxon>
        <taxon>Saccharataceae</taxon>
        <taxon>Saccharata</taxon>
    </lineage>
</organism>
<feature type="compositionally biased region" description="Polar residues" evidence="1">
    <location>
        <begin position="1"/>
        <end position="18"/>
    </location>
</feature>
<accession>A0A9P4HVB3</accession>
<evidence type="ECO:0000313" key="2">
    <source>
        <dbReference type="EMBL" id="KAF2087131.1"/>
    </source>
</evidence>
<dbReference type="OrthoDB" id="3945882at2759"/>
<protein>
    <submittedName>
        <fullName evidence="2">Uncharacterized protein</fullName>
    </submittedName>
</protein>
<feature type="compositionally biased region" description="Low complexity" evidence="1">
    <location>
        <begin position="201"/>
        <end position="234"/>
    </location>
</feature>
<evidence type="ECO:0000256" key="1">
    <source>
        <dbReference type="SAM" id="MobiDB-lite"/>
    </source>
</evidence>